<reference evidence="1" key="1">
    <citation type="submission" date="2020-07" db="EMBL/GenBank/DDBJ databases">
        <title>Huge and variable diversity of episymbiotic CPR bacteria and DPANN archaea in groundwater ecosystems.</title>
        <authorList>
            <person name="He C.Y."/>
            <person name="Keren R."/>
            <person name="Whittaker M."/>
            <person name="Farag I.F."/>
            <person name="Doudna J."/>
            <person name="Cate J.H.D."/>
            <person name="Banfield J.F."/>
        </authorList>
    </citation>
    <scope>NUCLEOTIDE SEQUENCE</scope>
    <source>
        <strain evidence="1">NC_groundwater_1813_Pr3_B-0.1um_71_17</strain>
    </source>
</reference>
<name>A0A933SCT2_UNCEI</name>
<evidence type="ECO:0000313" key="2">
    <source>
        <dbReference type="Proteomes" id="UP000696931"/>
    </source>
</evidence>
<comment type="caution">
    <text evidence="1">The sequence shown here is derived from an EMBL/GenBank/DDBJ whole genome shotgun (WGS) entry which is preliminary data.</text>
</comment>
<gene>
    <name evidence="1" type="ORF">HZA61_01205</name>
</gene>
<accession>A0A933SCT2</accession>
<dbReference type="AlphaFoldDB" id="A0A933SCT2"/>
<dbReference type="Proteomes" id="UP000696931">
    <property type="component" value="Unassembled WGS sequence"/>
</dbReference>
<sequence length="184" mass="19885">MTCAIVIATTCEAAPPFTWEAGARLAGLEGREHDAGYGIAAGISWPFREYATVGLELSSSQFGASAGSEDPLQVGKLPSRQPAQSFAITNRWRFHSAARSGVHVFGDMEGGVAGFSTGEWRWTSQMQSEFESAPRVWGACGGVGFGLRGKWTRPAPGFELAYRRMALFTRGVQSVQSLQLLMLY</sequence>
<proteinExistence type="predicted"/>
<organism evidence="1 2">
    <name type="scientific">Eiseniibacteriota bacterium</name>
    <dbReference type="NCBI Taxonomy" id="2212470"/>
    <lineage>
        <taxon>Bacteria</taxon>
        <taxon>Candidatus Eiseniibacteriota</taxon>
    </lineage>
</organism>
<protein>
    <recommendedName>
        <fullName evidence="3">Outer membrane protein beta-barrel domain-containing protein</fullName>
    </recommendedName>
</protein>
<dbReference type="EMBL" id="JACRIW010000010">
    <property type="protein sequence ID" value="MBI5168083.1"/>
    <property type="molecule type" value="Genomic_DNA"/>
</dbReference>
<evidence type="ECO:0008006" key="3">
    <source>
        <dbReference type="Google" id="ProtNLM"/>
    </source>
</evidence>
<evidence type="ECO:0000313" key="1">
    <source>
        <dbReference type="EMBL" id="MBI5168083.1"/>
    </source>
</evidence>